<feature type="compositionally biased region" description="Polar residues" evidence="1">
    <location>
        <begin position="344"/>
        <end position="353"/>
    </location>
</feature>
<evidence type="ECO:0000259" key="2">
    <source>
        <dbReference type="Pfam" id="PF15236"/>
    </source>
</evidence>
<dbReference type="PANTHER" id="PTHR22736:SF2">
    <property type="entry name" value="COILED-COIL DOMAIN-CONTAINING PROTEIN 66"/>
    <property type="match status" value="1"/>
</dbReference>
<feature type="region of interest" description="Disordered" evidence="1">
    <location>
        <begin position="702"/>
        <end position="723"/>
    </location>
</feature>
<dbReference type="Pfam" id="PF15236">
    <property type="entry name" value="CCDC66"/>
    <property type="match status" value="1"/>
</dbReference>
<feature type="region of interest" description="Disordered" evidence="1">
    <location>
        <begin position="487"/>
        <end position="510"/>
    </location>
</feature>
<feature type="region of interest" description="Disordered" evidence="1">
    <location>
        <begin position="163"/>
        <end position="191"/>
    </location>
</feature>
<feature type="compositionally biased region" description="Basic and acidic residues" evidence="1">
    <location>
        <begin position="496"/>
        <end position="506"/>
    </location>
</feature>
<evidence type="ECO:0000256" key="1">
    <source>
        <dbReference type="SAM" id="MobiDB-lite"/>
    </source>
</evidence>
<feature type="compositionally biased region" description="Basic and acidic residues" evidence="1">
    <location>
        <begin position="395"/>
        <end position="404"/>
    </location>
</feature>
<dbReference type="Proteomes" id="UP001168821">
    <property type="component" value="Unassembled WGS sequence"/>
</dbReference>
<sequence>MSTYVDKPLSLIERKKLQWAREKEELAGLCAPWGNKDSQTCDRSFQRNRHVPKLAMANNEFFRKDFTITRRSSLPPLSKTQYNSAERELGGETSGYGSDNPNQNPELQPSNNWNQSGYESSSSFKDDRPKWKDKNKFWDVNENDPPNWVKRGLQTDEEIVVTNTSPAESPQQDEEAERPYTSGGGFNRTFIRGQNIPVDSTELAERERRRQIALAHQEAIRQQLEERERWRQEEKQKRIKEEQEEELRIEREQEIERRRKENELRLIREKQERERKRKEALQEALEIAEKEAKLEKIKQKMKKQNNVVEEPEIVTHNVIHNDLEAGTREKDKVSEESETKKSNIEQQNNNSVVISPRQEVLNNEINHSSNNSNNLEVTGRRLPTPRNNERSLTPRHNERPETPRNTKSSCSFQVLATPRAEMALVLQTPLEVLQNMQYAVLMPSLGGNNAIPIAIPLAVSPEKTNESYTSRTENRILTPTQYRSKNKTLCDSSTQTEHDHNSKSEGIDTCSNNHKYIREKLTNLELNYDNRTRKERRSRSDDRSMEEKPKWGANRPPTRYMKQSEKDPFYQRRKLRQKAREYKNSSDESQTGSPRSYRKKNYVEKRQTRALWRKNDHFFSRNIRMYQTEIVPLESDKEQIYYPHKCECCCRCRCGETKTEILKIEHTSPRDRLPDCNENLENTTYIIDKLTSLHNGLVMKQEQWEHSPRTPSLSSSTRNTENN</sequence>
<dbReference type="GO" id="GO:0060271">
    <property type="term" value="P:cilium assembly"/>
    <property type="evidence" value="ECO:0007669"/>
    <property type="project" value="TreeGrafter"/>
</dbReference>
<dbReference type="PANTHER" id="PTHR22736">
    <property type="entry name" value="COILED-COIL DOMAIN-CONTAINING PROTEIN 66"/>
    <property type="match status" value="1"/>
</dbReference>
<dbReference type="EMBL" id="JALNTZ010000002">
    <property type="protein sequence ID" value="KAJ3664384.1"/>
    <property type="molecule type" value="Genomic_DNA"/>
</dbReference>
<evidence type="ECO:0000313" key="3">
    <source>
        <dbReference type="EMBL" id="KAJ3664384.1"/>
    </source>
</evidence>
<feature type="domain" description="CCDC66" evidence="2">
    <location>
        <begin position="187"/>
        <end position="306"/>
    </location>
</feature>
<protein>
    <recommendedName>
        <fullName evidence="2">CCDC66 domain-containing protein</fullName>
    </recommendedName>
</protein>
<feature type="compositionally biased region" description="Basic and acidic residues" evidence="1">
    <location>
        <begin position="528"/>
        <end position="550"/>
    </location>
</feature>
<comment type="caution">
    <text evidence="3">The sequence shown here is derived from an EMBL/GenBank/DDBJ whole genome shotgun (WGS) entry which is preliminary data.</text>
</comment>
<feature type="compositionally biased region" description="Polar residues" evidence="1">
    <location>
        <begin position="95"/>
        <end position="123"/>
    </location>
</feature>
<evidence type="ECO:0000313" key="4">
    <source>
        <dbReference type="Proteomes" id="UP001168821"/>
    </source>
</evidence>
<organism evidence="3 4">
    <name type="scientific">Zophobas morio</name>
    <dbReference type="NCBI Taxonomy" id="2755281"/>
    <lineage>
        <taxon>Eukaryota</taxon>
        <taxon>Metazoa</taxon>
        <taxon>Ecdysozoa</taxon>
        <taxon>Arthropoda</taxon>
        <taxon>Hexapoda</taxon>
        <taxon>Insecta</taxon>
        <taxon>Pterygota</taxon>
        <taxon>Neoptera</taxon>
        <taxon>Endopterygota</taxon>
        <taxon>Coleoptera</taxon>
        <taxon>Polyphaga</taxon>
        <taxon>Cucujiformia</taxon>
        <taxon>Tenebrionidae</taxon>
        <taxon>Zophobas</taxon>
    </lineage>
</organism>
<gene>
    <name evidence="3" type="ORF">Zmor_008560</name>
</gene>
<feature type="region of interest" description="Disordered" evidence="1">
    <location>
        <begin position="312"/>
        <end position="408"/>
    </location>
</feature>
<keyword evidence="4" id="KW-1185">Reference proteome</keyword>
<feature type="compositionally biased region" description="Low complexity" evidence="1">
    <location>
        <begin position="362"/>
        <end position="374"/>
    </location>
</feature>
<dbReference type="GO" id="GO:0005874">
    <property type="term" value="C:microtubule"/>
    <property type="evidence" value="ECO:0007669"/>
    <property type="project" value="TreeGrafter"/>
</dbReference>
<feature type="region of interest" description="Disordered" evidence="1">
    <location>
        <begin position="73"/>
        <end position="150"/>
    </location>
</feature>
<dbReference type="GO" id="GO:0005929">
    <property type="term" value="C:cilium"/>
    <property type="evidence" value="ECO:0007669"/>
    <property type="project" value="TreeGrafter"/>
</dbReference>
<dbReference type="AlphaFoldDB" id="A0AA38J0P0"/>
<feature type="compositionally biased region" description="Basic and acidic residues" evidence="1">
    <location>
        <begin position="319"/>
        <end position="343"/>
    </location>
</feature>
<name>A0AA38J0P0_9CUCU</name>
<feature type="compositionally biased region" description="Basic and acidic residues" evidence="1">
    <location>
        <begin position="124"/>
        <end position="139"/>
    </location>
</feature>
<proteinExistence type="predicted"/>
<reference evidence="3" key="1">
    <citation type="journal article" date="2023" name="G3 (Bethesda)">
        <title>Whole genome assemblies of Zophobas morio and Tenebrio molitor.</title>
        <authorList>
            <person name="Kaur S."/>
            <person name="Stinson S.A."/>
            <person name="diCenzo G.C."/>
        </authorList>
    </citation>
    <scope>NUCLEOTIDE SEQUENCE</scope>
    <source>
        <strain evidence="3">QUZm001</strain>
    </source>
</reference>
<accession>A0AA38J0P0</accession>
<dbReference type="InterPro" id="IPR040467">
    <property type="entry name" value="CCDC66_dom"/>
</dbReference>
<dbReference type="InterPro" id="IPR039183">
    <property type="entry name" value="CCD66"/>
</dbReference>
<feature type="region of interest" description="Disordered" evidence="1">
    <location>
        <begin position="528"/>
        <end position="602"/>
    </location>
</feature>
<feature type="compositionally biased region" description="Low complexity" evidence="1">
    <location>
        <begin position="709"/>
        <end position="723"/>
    </location>
</feature>
<dbReference type="GO" id="GO:0008017">
    <property type="term" value="F:microtubule binding"/>
    <property type="evidence" value="ECO:0007669"/>
    <property type="project" value="TreeGrafter"/>
</dbReference>